<dbReference type="Pfam" id="PF02361">
    <property type="entry name" value="CbiQ"/>
    <property type="match status" value="1"/>
</dbReference>
<gene>
    <name evidence="7" type="ORF">DFJ68_1198</name>
    <name evidence="6" type="ORF">FHW14_000112</name>
</gene>
<proteinExistence type="predicted"/>
<evidence type="ECO:0000256" key="2">
    <source>
        <dbReference type="ARBA" id="ARBA00022692"/>
    </source>
</evidence>
<evidence type="ECO:0000313" key="6">
    <source>
        <dbReference type="EMBL" id="MBB2984972.1"/>
    </source>
</evidence>
<feature type="transmembrane region" description="Helical" evidence="5">
    <location>
        <begin position="235"/>
        <end position="255"/>
    </location>
</feature>
<evidence type="ECO:0000313" key="8">
    <source>
        <dbReference type="Proteomes" id="UP000278440"/>
    </source>
</evidence>
<dbReference type="EMBL" id="JACHVT010000001">
    <property type="protein sequence ID" value="MBB2984972.1"/>
    <property type="molecule type" value="Genomic_DNA"/>
</dbReference>
<dbReference type="Proteomes" id="UP000278440">
    <property type="component" value="Unassembled WGS sequence"/>
</dbReference>
<evidence type="ECO:0000313" key="9">
    <source>
        <dbReference type="Proteomes" id="UP000590811"/>
    </source>
</evidence>
<feature type="transmembrane region" description="Helical" evidence="5">
    <location>
        <begin position="302"/>
        <end position="322"/>
    </location>
</feature>
<evidence type="ECO:0000256" key="5">
    <source>
        <dbReference type="SAM" id="Phobius"/>
    </source>
</evidence>
<reference evidence="6 9" key="2">
    <citation type="submission" date="2020-08" db="EMBL/GenBank/DDBJ databases">
        <title>Genomic Encyclopedia of Type Strains, Phase IV (KMG-V): Genome sequencing to study the core and pangenomes of soil and plant-associated prokaryotes.</title>
        <authorList>
            <person name="Whitman W."/>
        </authorList>
    </citation>
    <scope>NUCLEOTIDE SEQUENCE [LARGE SCALE GENOMIC DNA]</scope>
    <source>
        <strain evidence="6 9">B3ACCR2</strain>
    </source>
</reference>
<dbReference type="AlphaFoldDB" id="A0A495XTC0"/>
<protein>
    <submittedName>
        <fullName evidence="7">Energy-coupling factor transport system permease protein</fullName>
    </submittedName>
</protein>
<feature type="transmembrane region" description="Helical" evidence="5">
    <location>
        <begin position="334"/>
        <end position="353"/>
    </location>
</feature>
<evidence type="ECO:0000256" key="1">
    <source>
        <dbReference type="ARBA" id="ARBA00004141"/>
    </source>
</evidence>
<dbReference type="RefSeq" id="WP_121031853.1">
    <property type="nucleotide sequence ID" value="NZ_JACHVT010000001.1"/>
</dbReference>
<dbReference type="GO" id="GO:0005886">
    <property type="term" value="C:plasma membrane"/>
    <property type="evidence" value="ECO:0007669"/>
    <property type="project" value="TreeGrafter"/>
</dbReference>
<organism evidence="7 8">
    <name type="scientific">Terracoccus luteus</name>
    <dbReference type="NCBI Taxonomy" id="53356"/>
    <lineage>
        <taxon>Bacteria</taxon>
        <taxon>Bacillati</taxon>
        <taxon>Actinomycetota</taxon>
        <taxon>Actinomycetes</taxon>
        <taxon>Micrococcales</taxon>
        <taxon>Intrasporangiaceae</taxon>
        <taxon>Terracoccus</taxon>
    </lineage>
</organism>
<comment type="caution">
    <text evidence="7">The sequence shown here is derived from an EMBL/GenBank/DDBJ whole genome shotgun (WGS) entry which is preliminary data.</text>
</comment>
<dbReference type="PANTHER" id="PTHR33514">
    <property type="entry name" value="PROTEIN ABCI12, CHLOROPLASTIC"/>
    <property type="match status" value="1"/>
</dbReference>
<dbReference type="PANTHER" id="PTHR33514:SF15">
    <property type="entry name" value="COBALT TRANSPORT PROTEIN"/>
    <property type="match status" value="1"/>
</dbReference>
<accession>A0A495XTC0</accession>
<keyword evidence="8" id="KW-1185">Reference proteome</keyword>
<dbReference type="OrthoDB" id="5187293at2"/>
<keyword evidence="4 5" id="KW-0472">Membrane</keyword>
<name>A0A495XTC0_9MICO</name>
<evidence type="ECO:0000256" key="4">
    <source>
        <dbReference type="ARBA" id="ARBA00023136"/>
    </source>
</evidence>
<dbReference type="CDD" id="cd16914">
    <property type="entry name" value="EcfT"/>
    <property type="match status" value="1"/>
</dbReference>
<feature type="transmembrane region" description="Helical" evidence="5">
    <location>
        <begin position="60"/>
        <end position="81"/>
    </location>
</feature>
<dbReference type="InterPro" id="IPR003339">
    <property type="entry name" value="ABC/ECF_trnsptr_transmembrane"/>
</dbReference>
<sequence>MTRPERVRERLQHPAAWWLWGLGLATAASRTTNPVLLLLVVGVCVVVVTERADPSVANPLVPFLVLGAVIVVLRLLVTVVLGNGTGGSTVLFTLPRVPLPEWAGGIRIGGPVALESLLYALYDSLRLAAVLACLGAANALASPRRLLRYLPATLYDVGTAVVVGLTFAPQLLADARTVRSSRALRGHDARGLRETARLAVPVLETAFERSLGLAASMESRGYGRALRSTPRDRRLASAMALLGVLGVLGGLYGLLDGSVGGALGLPLLVVGALLAAASLVVGASRDTRSRHRRDEWALSETLTVACGAVAAGALVVGSVAGWEGVVPPQSPALPAVPLPAVLALVVAAAPAVLTPRPRRVHDVQEVTA</sequence>
<evidence type="ECO:0000256" key="3">
    <source>
        <dbReference type="ARBA" id="ARBA00022989"/>
    </source>
</evidence>
<dbReference type="EMBL" id="RBXT01000001">
    <property type="protein sequence ID" value="RKT77770.1"/>
    <property type="molecule type" value="Genomic_DNA"/>
</dbReference>
<dbReference type="Proteomes" id="UP000590811">
    <property type="component" value="Unassembled WGS sequence"/>
</dbReference>
<feature type="transmembrane region" description="Helical" evidence="5">
    <location>
        <begin position="261"/>
        <end position="281"/>
    </location>
</feature>
<evidence type="ECO:0000313" key="7">
    <source>
        <dbReference type="EMBL" id="RKT77770.1"/>
    </source>
</evidence>
<reference evidence="7 8" key="1">
    <citation type="submission" date="2018-10" db="EMBL/GenBank/DDBJ databases">
        <title>Sequencing the genomes of 1000 actinobacteria strains.</title>
        <authorList>
            <person name="Klenk H.-P."/>
        </authorList>
    </citation>
    <scope>NUCLEOTIDE SEQUENCE [LARGE SCALE GENOMIC DNA]</scope>
    <source>
        <strain evidence="7 8">DSM 44267</strain>
    </source>
</reference>
<feature type="transmembrane region" description="Helical" evidence="5">
    <location>
        <begin position="20"/>
        <end position="48"/>
    </location>
</feature>
<keyword evidence="2 5" id="KW-0812">Transmembrane</keyword>
<comment type="subcellular location">
    <subcellularLocation>
        <location evidence="1">Membrane</location>
        <topology evidence="1">Multi-pass membrane protein</topology>
    </subcellularLocation>
</comment>
<keyword evidence="3 5" id="KW-1133">Transmembrane helix</keyword>